<evidence type="ECO:0000313" key="5">
    <source>
        <dbReference type="Proteomes" id="UP000198336"/>
    </source>
</evidence>
<feature type="domain" description="Mop" evidence="3">
    <location>
        <begin position="67"/>
        <end position="132"/>
    </location>
</feature>
<sequence length="134" mass="14989">MNILNGIISQIQSHEGISLVRVQSNNVTFSTIVLDTPETSDYLKIENPVKIIFKETEVVISKDLNPNISTQNKLLCHIESIHKGVILCQINLINEQQVIKSIITRNACEQLDLKENDTVLALIKTNEVSLSAHD</sequence>
<dbReference type="Pfam" id="PF03459">
    <property type="entry name" value="TOBE"/>
    <property type="match status" value="1"/>
</dbReference>
<dbReference type="AlphaFoldDB" id="A0A226I884"/>
<name>A0A226I884_9FLAO</name>
<dbReference type="InterPro" id="IPR004606">
    <property type="entry name" value="Mop_domain"/>
</dbReference>
<proteinExistence type="predicted"/>
<dbReference type="InterPro" id="IPR008995">
    <property type="entry name" value="Mo/tungstate-bd_C_term_dom"/>
</dbReference>
<dbReference type="InterPro" id="IPR005116">
    <property type="entry name" value="Transp-assoc_OB_typ1"/>
</dbReference>
<gene>
    <name evidence="4" type="ORF">B0A75_02780</name>
</gene>
<dbReference type="Gene3D" id="2.40.50.100">
    <property type="match status" value="1"/>
</dbReference>
<dbReference type="RefSeq" id="WP_089052772.1">
    <property type="nucleotide sequence ID" value="NZ_MUHA01000004.1"/>
</dbReference>
<accession>A0A226I884</accession>
<dbReference type="SUPFAM" id="SSF50331">
    <property type="entry name" value="MOP-like"/>
    <property type="match status" value="1"/>
</dbReference>
<evidence type="ECO:0000256" key="2">
    <source>
        <dbReference type="PROSITE-ProRule" id="PRU01213"/>
    </source>
</evidence>
<evidence type="ECO:0000256" key="1">
    <source>
        <dbReference type="ARBA" id="ARBA00022505"/>
    </source>
</evidence>
<reference evidence="4 5" key="1">
    <citation type="submission" date="2016-11" db="EMBL/GenBank/DDBJ databases">
        <title>Whole genomes of Flavobacteriaceae.</title>
        <authorList>
            <person name="Stine C."/>
            <person name="Li C."/>
            <person name="Tadesse D."/>
        </authorList>
    </citation>
    <scope>NUCLEOTIDE SEQUENCE [LARGE SCALE GENOMIC DNA]</scope>
    <source>
        <strain evidence="4 5">CCUG 59446</strain>
    </source>
</reference>
<evidence type="ECO:0000313" key="4">
    <source>
        <dbReference type="EMBL" id="OXB02565.1"/>
    </source>
</evidence>
<keyword evidence="1 2" id="KW-0500">Molybdenum</keyword>
<protein>
    <recommendedName>
        <fullName evidence="3">Mop domain-containing protein</fullName>
    </recommendedName>
</protein>
<organism evidence="4 5">
    <name type="scientific">Flavobacterium oncorhynchi</name>
    <dbReference type="NCBI Taxonomy" id="728056"/>
    <lineage>
        <taxon>Bacteria</taxon>
        <taxon>Pseudomonadati</taxon>
        <taxon>Bacteroidota</taxon>
        <taxon>Flavobacteriia</taxon>
        <taxon>Flavobacteriales</taxon>
        <taxon>Flavobacteriaceae</taxon>
        <taxon>Flavobacterium</taxon>
    </lineage>
</organism>
<dbReference type="PROSITE" id="PS51866">
    <property type="entry name" value="MOP"/>
    <property type="match status" value="1"/>
</dbReference>
<keyword evidence="5" id="KW-1185">Reference proteome</keyword>
<dbReference type="GO" id="GO:0015689">
    <property type="term" value="P:molybdate ion transport"/>
    <property type="evidence" value="ECO:0007669"/>
    <property type="project" value="InterPro"/>
</dbReference>
<dbReference type="EMBL" id="MUHA01000004">
    <property type="protein sequence ID" value="OXB02565.1"/>
    <property type="molecule type" value="Genomic_DNA"/>
</dbReference>
<dbReference type="Proteomes" id="UP000198336">
    <property type="component" value="Unassembled WGS sequence"/>
</dbReference>
<comment type="caution">
    <text evidence="4">The sequence shown here is derived from an EMBL/GenBank/DDBJ whole genome shotgun (WGS) entry which is preliminary data.</text>
</comment>
<evidence type="ECO:0000259" key="3">
    <source>
        <dbReference type="PROSITE" id="PS51866"/>
    </source>
</evidence>